<dbReference type="Pfam" id="PF00931">
    <property type="entry name" value="NB-ARC"/>
    <property type="match status" value="1"/>
</dbReference>
<dbReference type="SUPFAM" id="SSF52540">
    <property type="entry name" value="P-loop containing nucleoside triphosphate hydrolases"/>
    <property type="match status" value="1"/>
</dbReference>
<evidence type="ECO:0000313" key="6">
    <source>
        <dbReference type="Proteomes" id="UP001203297"/>
    </source>
</evidence>
<dbReference type="SMART" id="SM00028">
    <property type="entry name" value="TPR"/>
    <property type="match status" value="11"/>
</dbReference>
<dbReference type="InterPro" id="IPR027417">
    <property type="entry name" value="P-loop_NTPase"/>
</dbReference>
<feature type="repeat" description="TPR" evidence="3">
    <location>
        <begin position="830"/>
        <end position="863"/>
    </location>
</feature>
<evidence type="ECO:0000256" key="3">
    <source>
        <dbReference type="PROSITE-ProRule" id="PRU00339"/>
    </source>
</evidence>
<keyword evidence="6" id="KW-1185">Reference proteome</keyword>
<dbReference type="SUPFAM" id="SSF48452">
    <property type="entry name" value="TPR-like"/>
    <property type="match status" value="3"/>
</dbReference>
<dbReference type="InterPro" id="IPR019734">
    <property type="entry name" value="TPR_rpt"/>
</dbReference>
<feature type="repeat" description="TPR" evidence="3">
    <location>
        <begin position="990"/>
        <end position="1023"/>
    </location>
</feature>
<dbReference type="Pfam" id="PF13424">
    <property type="entry name" value="TPR_12"/>
    <property type="match status" value="4"/>
</dbReference>
<keyword evidence="1" id="KW-0677">Repeat</keyword>
<feature type="repeat" description="TPR" evidence="3">
    <location>
        <begin position="950"/>
        <end position="983"/>
    </location>
</feature>
<accession>A0AAD4LV23</accession>
<proteinExistence type="predicted"/>
<feature type="repeat" description="TPR" evidence="3">
    <location>
        <begin position="630"/>
        <end position="663"/>
    </location>
</feature>
<dbReference type="PANTHER" id="PTHR45641">
    <property type="entry name" value="TETRATRICOPEPTIDE REPEAT PROTEIN (AFU_ORTHOLOGUE AFUA_6G03870)"/>
    <property type="match status" value="1"/>
</dbReference>
<dbReference type="Proteomes" id="UP001203297">
    <property type="component" value="Unassembled WGS sequence"/>
</dbReference>
<dbReference type="EMBL" id="WTXG01000147">
    <property type="protein sequence ID" value="KAI0291665.1"/>
    <property type="molecule type" value="Genomic_DNA"/>
</dbReference>
<evidence type="ECO:0000256" key="2">
    <source>
        <dbReference type="ARBA" id="ARBA00022803"/>
    </source>
</evidence>
<keyword evidence="2 3" id="KW-0802">TPR repeat</keyword>
<evidence type="ECO:0000259" key="4">
    <source>
        <dbReference type="Pfam" id="PF00931"/>
    </source>
</evidence>
<dbReference type="Gene3D" id="3.40.50.300">
    <property type="entry name" value="P-loop containing nucleotide triphosphate hydrolases"/>
    <property type="match status" value="1"/>
</dbReference>
<feature type="repeat" description="TPR" evidence="3">
    <location>
        <begin position="710"/>
        <end position="743"/>
    </location>
</feature>
<dbReference type="Gene3D" id="1.25.40.10">
    <property type="entry name" value="Tetratricopeptide repeat domain"/>
    <property type="match status" value="3"/>
</dbReference>
<name>A0AAD4LV23_9AGAM</name>
<dbReference type="InterPro" id="IPR002182">
    <property type="entry name" value="NB-ARC"/>
</dbReference>
<gene>
    <name evidence="5" type="ORF">B0F90DRAFT_336652</name>
</gene>
<feature type="domain" description="NB-ARC" evidence="4">
    <location>
        <begin position="154"/>
        <end position="245"/>
    </location>
</feature>
<evidence type="ECO:0000256" key="1">
    <source>
        <dbReference type="ARBA" id="ARBA00022737"/>
    </source>
</evidence>
<organism evidence="5 6">
    <name type="scientific">Multifurca ochricompacta</name>
    <dbReference type="NCBI Taxonomy" id="376703"/>
    <lineage>
        <taxon>Eukaryota</taxon>
        <taxon>Fungi</taxon>
        <taxon>Dikarya</taxon>
        <taxon>Basidiomycota</taxon>
        <taxon>Agaricomycotina</taxon>
        <taxon>Agaricomycetes</taxon>
        <taxon>Russulales</taxon>
        <taxon>Russulaceae</taxon>
        <taxon>Multifurca</taxon>
    </lineage>
</organism>
<feature type="repeat" description="TPR" evidence="3">
    <location>
        <begin position="750"/>
        <end position="783"/>
    </location>
</feature>
<dbReference type="GO" id="GO:0043531">
    <property type="term" value="F:ADP binding"/>
    <property type="evidence" value="ECO:0007669"/>
    <property type="project" value="InterPro"/>
</dbReference>
<sequence length="1049" mass="116853">MRKLGRVASLVVNVGESCQKYNLEENDLPPGLRSILRSLQNELGGIESLLKQSAEIGPIKKALLRKDLLRKVKQYDGELSNVLQTFQAELALDARFEQIAERRKGIPIGPSGPSNVITSIPQEPRSPQIFFGRDAELAEIVHMILTGIRGSRPARIAILGPGGYGKTTLANAALTHPQVQEQFWGARYFVACESVFSSGALLVELAKTLGILDGGSDASWSHIHAALSSKDSIICLDNFESPWDQAGDMRNSVEELLSRVMALNSVTLLITMRGTMRPGQTLWTKPTLAPLKTLSQGAAREIWEEIEQNYDAAAEELIKAVDYVPLAVSLLAHLAQATSPTLLLKEWNESQTKFIQMGQTHRLSNLEYSIQLSIDSGRMRANPPAKDLLGVLSMLPDGIHTEQLGRFKEILVDMDILSDLRTLQQCSLVHVIGERYQTHPIIRHFCNQQEVISSKYKDLLQDFYINLASSNSSEAQPKYHAEMVLEMNNTKAILFDLLRSNYGNNSKLVEAIITFTKFHGGIGDHSDKLISQTVETLQQRPSDTSVLIRCLQAWGRLYYYASDIENAKAKMQEMERLCSSSPYNNSSLHAEVLRDLSEVYQLEGALNEAEVSCQKALELHKIANSVLGQANDHSGLGDMYLRLSRLDEAEASYREALKFHKIANSVLGQANDHKGLGDIFLGLSRLDEAEASYREALKFHKIANSVLGQANDHSGLGDMYLRLSRLDEAEASYREALKFHKIANSVLGQANDHKGLGDMYLRLSRLDEAEASYREALKFHKIANSVPGQANDHKGLGDMYLRLSRLDEAEASYREALKFHKIANSVLGQANDHSGLGDMYLRLSRLDEAEASYREALKFHKIANSVLGQANDHKGLGDMYLRLSRLDEAEASYREALKFHKIANSVLGQANDHKGLGDIFLRLSRLDEAEASYREALKFHKIANDVLGQANDHKGLGDMYLRLSRLDEAEASYREALKFHKIANDVLGQGTDLHGLGKVHMERSQLEDARSMFEKALAMHKKAHAPVWQGLDQKQLNIVLSKMGKATQE</sequence>
<dbReference type="PROSITE" id="PS50005">
    <property type="entry name" value="TPR"/>
    <property type="match status" value="8"/>
</dbReference>
<evidence type="ECO:0000313" key="5">
    <source>
        <dbReference type="EMBL" id="KAI0291665.1"/>
    </source>
</evidence>
<dbReference type="Pfam" id="PF13181">
    <property type="entry name" value="TPR_8"/>
    <property type="match status" value="1"/>
</dbReference>
<dbReference type="InterPro" id="IPR011990">
    <property type="entry name" value="TPR-like_helical_dom_sf"/>
</dbReference>
<feature type="repeat" description="TPR" evidence="3">
    <location>
        <begin position="790"/>
        <end position="823"/>
    </location>
</feature>
<feature type="repeat" description="TPR" evidence="3">
    <location>
        <begin position="870"/>
        <end position="903"/>
    </location>
</feature>
<dbReference type="PANTHER" id="PTHR45641:SF19">
    <property type="entry name" value="NEPHROCYSTIN-3"/>
    <property type="match status" value="1"/>
</dbReference>
<protein>
    <recommendedName>
        <fullName evidence="4">NB-ARC domain-containing protein</fullName>
    </recommendedName>
</protein>
<dbReference type="AlphaFoldDB" id="A0AAD4LV23"/>
<reference evidence="5" key="1">
    <citation type="journal article" date="2022" name="New Phytol.">
        <title>Evolutionary transition to the ectomycorrhizal habit in the genomes of a hyperdiverse lineage of mushroom-forming fungi.</title>
        <authorList>
            <person name="Looney B."/>
            <person name="Miyauchi S."/>
            <person name="Morin E."/>
            <person name="Drula E."/>
            <person name="Courty P.E."/>
            <person name="Kohler A."/>
            <person name="Kuo A."/>
            <person name="LaButti K."/>
            <person name="Pangilinan J."/>
            <person name="Lipzen A."/>
            <person name="Riley R."/>
            <person name="Andreopoulos W."/>
            <person name="He G."/>
            <person name="Johnson J."/>
            <person name="Nolan M."/>
            <person name="Tritt A."/>
            <person name="Barry K.W."/>
            <person name="Grigoriev I.V."/>
            <person name="Nagy L.G."/>
            <person name="Hibbett D."/>
            <person name="Henrissat B."/>
            <person name="Matheny P.B."/>
            <person name="Labbe J."/>
            <person name="Martin F.M."/>
        </authorList>
    </citation>
    <scope>NUCLEOTIDE SEQUENCE</scope>
    <source>
        <strain evidence="5">BPL690</strain>
    </source>
</reference>
<comment type="caution">
    <text evidence="5">The sequence shown here is derived from an EMBL/GenBank/DDBJ whole genome shotgun (WGS) entry which is preliminary data.</text>
</comment>